<evidence type="ECO:0000313" key="4">
    <source>
        <dbReference type="Proteomes" id="UP000179102"/>
    </source>
</evidence>
<dbReference type="EMBL" id="MFAZ01000010">
    <property type="protein sequence ID" value="OGD87680.1"/>
    <property type="molecule type" value="Genomic_DNA"/>
</dbReference>
<keyword evidence="1" id="KW-0812">Transmembrane</keyword>
<name>A0A1F5G724_9BACT</name>
<gene>
    <name evidence="3" type="ORF">A2870_03140</name>
</gene>
<dbReference type="InterPro" id="IPR012347">
    <property type="entry name" value="Ferritin-like"/>
</dbReference>
<organism evidence="3 4">
    <name type="scientific">Candidatus Curtissbacteria bacterium RIFCSPHIGHO2_01_FULL_41_11</name>
    <dbReference type="NCBI Taxonomy" id="1797711"/>
    <lineage>
        <taxon>Bacteria</taxon>
        <taxon>Candidatus Curtissiibacteriota</taxon>
    </lineage>
</organism>
<dbReference type="PANTHER" id="PTHR36933:SF1">
    <property type="entry name" value="SLL0788 PROTEIN"/>
    <property type="match status" value="1"/>
</dbReference>
<accession>A0A1F5G724</accession>
<keyword evidence="1" id="KW-1133">Transmembrane helix</keyword>
<evidence type="ECO:0000256" key="1">
    <source>
        <dbReference type="SAM" id="Phobius"/>
    </source>
</evidence>
<dbReference type="InterPro" id="IPR005183">
    <property type="entry name" value="DUF305_CopM-like"/>
</dbReference>
<protein>
    <recommendedName>
        <fullName evidence="2">DUF305 domain-containing protein</fullName>
    </recommendedName>
</protein>
<dbReference type="STRING" id="1797711.A2870_03140"/>
<reference evidence="3 4" key="1">
    <citation type="journal article" date="2016" name="Nat. Commun.">
        <title>Thousands of microbial genomes shed light on interconnected biogeochemical processes in an aquifer system.</title>
        <authorList>
            <person name="Anantharaman K."/>
            <person name="Brown C.T."/>
            <person name="Hug L.A."/>
            <person name="Sharon I."/>
            <person name="Castelle C.J."/>
            <person name="Probst A.J."/>
            <person name="Thomas B.C."/>
            <person name="Singh A."/>
            <person name="Wilkins M.J."/>
            <person name="Karaoz U."/>
            <person name="Brodie E.L."/>
            <person name="Williams K.H."/>
            <person name="Hubbard S.S."/>
            <person name="Banfield J.F."/>
        </authorList>
    </citation>
    <scope>NUCLEOTIDE SEQUENCE [LARGE SCALE GENOMIC DNA]</scope>
</reference>
<evidence type="ECO:0000313" key="3">
    <source>
        <dbReference type="EMBL" id="OGD87680.1"/>
    </source>
</evidence>
<dbReference type="PANTHER" id="PTHR36933">
    <property type="entry name" value="SLL0788 PROTEIN"/>
    <property type="match status" value="1"/>
</dbReference>
<proteinExistence type="predicted"/>
<dbReference type="AlphaFoldDB" id="A0A1F5G724"/>
<feature type="domain" description="DUF305" evidence="2">
    <location>
        <begin position="47"/>
        <end position="137"/>
    </location>
</feature>
<feature type="transmembrane region" description="Helical" evidence="1">
    <location>
        <begin position="12"/>
        <end position="34"/>
    </location>
</feature>
<dbReference type="Proteomes" id="UP000179102">
    <property type="component" value="Unassembled WGS sequence"/>
</dbReference>
<dbReference type="Pfam" id="PF03713">
    <property type="entry name" value="DUF305"/>
    <property type="match status" value="1"/>
</dbReference>
<comment type="caution">
    <text evidence="3">The sequence shown here is derived from an EMBL/GenBank/DDBJ whole genome shotgun (WGS) entry which is preliminary data.</text>
</comment>
<evidence type="ECO:0000259" key="2">
    <source>
        <dbReference type="Pfam" id="PF03713"/>
    </source>
</evidence>
<sequence>MTKDNSINQQSILFGIIGLLLGIVIALLFARNVVNSNTESMMRMMGMRTGTQSQSRQMMQDIMHQEGMTMDEMSESLQGKTGDEFDKTFIENMIEHHQGAIDMANLVKQNAMHQEIKDLADNIISAQTSEIEMMREWQTTWNY</sequence>
<dbReference type="Gene3D" id="1.20.1260.10">
    <property type="match status" value="1"/>
</dbReference>
<keyword evidence="1" id="KW-0472">Membrane</keyword>